<reference evidence="2" key="1">
    <citation type="submission" date="2022-03" db="EMBL/GenBank/DDBJ databases">
        <authorList>
            <person name="Alioto T."/>
            <person name="Alioto T."/>
            <person name="Gomez Garrido J."/>
        </authorList>
    </citation>
    <scope>NUCLEOTIDE SEQUENCE</scope>
</reference>
<evidence type="ECO:0000256" key="1">
    <source>
        <dbReference type="SAM" id="MobiDB-lite"/>
    </source>
</evidence>
<organism evidence="2 3">
    <name type="scientific">Pelobates cultripes</name>
    <name type="common">Western spadefoot toad</name>
    <dbReference type="NCBI Taxonomy" id="61616"/>
    <lineage>
        <taxon>Eukaryota</taxon>
        <taxon>Metazoa</taxon>
        <taxon>Chordata</taxon>
        <taxon>Craniata</taxon>
        <taxon>Vertebrata</taxon>
        <taxon>Euteleostomi</taxon>
        <taxon>Amphibia</taxon>
        <taxon>Batrachia</taxon>
        <taxon>Anura</taxon>
        <taxon>Pelobatoidea</taxon>
        <taxon>Pelobatidae</taxon>
        <taxon>Pelobates</taxon>
    </lineage>
</organism>
<keyword evidence="3" id="KW-1185">Reference proteome</keyword>
<name>A0AAD1SH25_PELCU</name>
<protein>
    <submittedName>
        <fullName evidence="2">Uncharacterized protein</fullName>
    </submittedName>
</protein>
<gene>
    <name evidence="2" type="ORF">PECUL_23A029912</name>
</gene>
<dbReference type="EMBL" id="OW240917">
    <property type="protein sequence ID" value="CAH2300912.1"/>
    <property type="molecule type" value="Genomic_DNA"/>
</dbReference>
<dbReference type="Proteomes" id="UP001295444">
    <property type="component" value="Chromosome 06"/>
</dbReference>
<accession>A0AAD1SH25</accession>
<sequence length="91" mass="9962">MADATFSPAGYSQKSDLEAKLDTIFATFWRKLADRAHQAAEHKTWHHPHHLSAGTRGLRSAGPKDCGGPRDDSSLNASPRGWGWMTLSTSD</sequence>
<evidence type="ECO:0000313" key="2">
    <source>
        <dbReference type="EMBL" id="CAH2300912.1"/>
    </source>
</evidence>
<evidence type="ECO:0000313" key="3">
    <source>
        <dbReference type="Proteomes" id="UP001295444"/>
    </source>
</evidence>
<proteinExistence type="predicted"/>
<dbReference type="AlphaFoldDB" id="A0AAD1SH25"/>
<feature type="region of interest" description="Disordered" evidence="1">
    <location>
        <begin position="39"/>
        <end position="91"/>
    </location>
</feature>